<dbReference type="Proteomes" id="UP000282957">
    <property type="component" value="Unassembled WGS sequence"/>
</dbReference>
<protein>
    <submittedName>
        <fullName evidence="4">PRC-barrel domain containing protein</fullName>
    </submittedName>
</protein>
<feature type="domain" description="PRC-barrel" evidence="3">
    <location>
        <begin position="129"/>
        <end position="184"/>
    </location>
</feature>
<proteinExistence type="predicted"/>
<dbReference type="PANTHER" id="PTHR36505">
    <property type="entry name" value="BLR1072 PROTEIN"/>
    <property type="match status" value="1"/>
</dbReference>
<accession>A0A437M2R4</accession>
<dbReference type="Pfam" id="PF05239">
    <property type="entry name" value="PRC"/>
    <property type="match status" value="1"/>
</dbReference>
<dbReference type="EMBL" id="SACL01000009">
    <property type="protein sequence ID" value="RVT91845.1"/>
    <property type="molecule type" value="Genomic_DNA"/>
</dbReference>
<reference evidence="4 5" key="1">
    <citation type="submission" date="2019-01" db="EMBL/GenBank/DDBJ databases">
        <authorList>
            <person name="Chen W.-M."/>
        </authorList>
    </citation>
    <scope>NUCLEOTIDE SEQUENCE [LARGE SCALE GENOMIC DNA]</scope>
    <source>
        <strain evidence="4 5">CCP-6</strain>
    </source>
</reference>
<evidence type="ECO:0000313" key="4">
    <source>
        <dbReference type="EMBL" id="RVT91845.1"/>
    </source>
</evidence>
<evidence type="ECO:0000313" key="5">
    <source>
        <dbReference type="Proteomes" id="UP000282957"/>
    </source>
</evidence>
<feature type="signal peptide" evidence="2">
    <location>
        <begin position="1"/>
        <end position="27"/>
    </location>
</feature>
<feature type="chain" id="PRO_5019544949" evidence="2">
    <location>
        <begin position="28"/>
        <end position="219"/>
    </location>
</feature>
<dbReference type="InterPro" id="IPR027275">
    <property type="entry name" value="PRC-brl_dom"/>
</dbReference>
<organism evidence="4 5">
    <name type="scientific">Rhodovarius crocodyli</name>
    <dbReference type="NCBI Taxonomy" id="1979269"/>
    <lineage>
        <taxon>Bacteria</taxon>
        <taxon>Pseudomonadati</taxon>
        <taxon>Pseudomonadota</taxon>
        <taxon>Alphaproteobacteria</taxon>
        <taxon>Acetobacterales</taxon>
        <taxon>Roseomonadaceae</taxon>
        <taxon>Rhodovarius</taxon>
    </lineage>
</organism>
<dbReference type="Gene3D" id="2.30.30.240">
    <property type="entry name" value="PRC-barrel domain"/>
    <property type="match status" value="1"/>
</dbReference>
<dbReference type="InterPro" id="IPR011033">
    <property type="entry name" value="PRC_barrel-like_sf"/>
</dbReference>
<dbReference type="AlphaFoldDB" id="A0A437M2R4"/>
<keyword evidence="5" id="KW-1185">Reference proteome</keyword>
<keyword evidence="2" id="KW-0732">Signal</keyword>
<evidence type="ECO:0000256" key="2">
    <source>
        <dbReference type="SAM" id="SignalP"/>
    </source>
</evidence>
<gene>
    <name evidence="4" type="ORF">EOD42_21265</name>
</gene>
<evidence type="ECO:0000259" key="3">
    <source>
        <dbReference type="Pfam" id="PF05239"/>
    </source>
</evidence>
<sequence length="219" mass="22330">MSEQTKNFKQIAAMTLAAGLIAIPAVAFGQADGTPGNPPGTAASRVIDRATGQPSIPDGAPGNPPGTAVGRAVDRLTGQPTHRDGTGNNPAGTAVDRAASRAAQGVSQGVATATTAATTAAAGVHLPPEQSRASKLIGSRLYNDRAENIGEIEEVVLNAPGPMAVVQIGGFLGMGGRQVAVPLSELRWSGDNNRLTLPGATQDALRARPEFHYDSLRRG</sequence>
<dbReference type="OrthoDB" id="8021018at2"/>
<dbReference type="PANTHER" id="PTHR36505:SF1">
    <property type="entry name" value="BLR1072 PROTEIN"/>
    <property type="match status" value="1"/>
</dbReference>
<evidence type="ECO:0000256" key="1">
    <source>
        <dbReference type="SAM" id="MobiDB-lite"/>
    </source>
</evidence>
<dbReference type="SUPFAM" id="SSF50346">
    <property type="entry name" value="PRC-barrel domain"/>
    <property type="match status" value="1"/>
</dbReference>
<comment type="caution">
    <text evidence="4">The sequence shown here is derived from an EMBL/GenBank/DDBJ whole genome shotgun (WGS) entry which is preliminary data.</text>
</comment>
<dbReference type="RefSeq" id="WP_127789592.1">
    <property type="nucleotide sequence ID" value="NZ_SACL01000009.1"/>
</dbReference>
<feature type="region of interest" description="Disordered" evidence="1">
    <location>
        <begin position="51"/>
        <end position="72"/>
    </location>
</feature>
<name>A0A437M2R4_9PROT</name>